<organism evidence="1 2">
    <name type="scientific">Streblomastix strix</name>
    <dbReference type="NCBI Taxonomy" id="222440"/>
    <lineage>
        <taxon>Eukaryota</taxon>
        <taxon>Metamonada</taxon>
        <taxon>Preaxostyla</taxon>
        <taxon>Oxymonadida</taxon>
        <taxon>Streblomastigidae</taxon>
        <taxon>Streblomastix</taxon>
    </lineage>
</organism>
<name>A0A5J4VTA4_9EUKA</name>
<dbReference type="Proteomes" id="UP000324800">
    <property type="component" value="Unassembled WGS sequence"/>
</dbReference>
<gene>
    <name evidence="1" type="ORF">EZS28_018632</name>
</gene>
<proteinExistence type="predicted"/>
<reference evidence="1 2" key="1">
    <citation type="submission" date="2019-03" db="EMBL/GenBank/DDBJ databases">
        <title>Single cell metagenomics reveals metabolic interactions within the superorganism composed of flagellate Streblomastix strix and complex community of Bacteroidetes bacteria on its surface.</title>
        <authorList>
            <person name="Treitli S.C."/>
            <person name="Kolisko M."/>
            <person name="Husnik F."/>
            <person name="Keeling P."/>
            <person name="Hampl V."/>
        </authorList>
    </citation>
    <scope>NUCLEOTIDE SEQUENCE [LARGE SCALE GENOMIC DNA]</scope>
    <source>
        <strain evidence="1">ST1C</strain>
    </source>
</reference>
<evidence type="ECO:0000313" key="2">
    <source>
        <dbReference type="Proteomes" id="UP000324800"/>
    </source>
</evidence>
<dbReference type="AlphaFoldDB" id="A0A5J4VTA4"/>
<comment type="caution">
    <text evidence="1">The sequence shown here is derived from an EMBL/GenBank/DDBJ whole genome shotgun (WGS) entry which is preliminary data.</text>
</comment>
<sequence length="135" mass="15453">MQLNASNLNLLFEATDEFKDALTTPRNTSSRRLNPQTDLTSFMITLLCERNSNRALTFDVLDIQNQNGPVDLRGALIYQGDIDCYYKVYLMWKRLHPPILCIIHDIFRLYGPANGGSCAYDVNKTFQKMITQIEG</sequence>
<accession>A0A5J4VTA4</accession>
<evidence type="ECO:0000313" key="1">
    <source>
        <dbReference type="EMBL" id="KAA6385841.1"/>
    </source>
</evidence>
<protein>
    <submittedName>
        <fullName evidence="1">Uncharacterized protein</fullName>
    </submittedName>
</protein>
<dbReference type="EMBL" id="SNRW01005079">
    <property type="protein sequence ID" value="KAA6385841.1"/>
    <property type="molecule type" value="Genomic_DNA"/>
</dbReference>